<accession>A0A8B6HFM1</accession>
<comment type="caution">
    <text evidence="1">The sequence shown here is derived from an EMBL/GenBank/DDBJ whole genome shotgun (WGS) entry which is preliminary data.</text>
</comment>
<evidence type="ECO:0000313" key="1">
    <source>
        <dbReference type="EMBL" id="VDI78765.1"/>
    </source>
</evidence>
<name>A0A8B6HFM1_MYTGA</name>
<feature type="non-terminal residue" evidence="1">
    <location>
        <position position="1"/>
    </location>
</feature>
<organism evidence="1 2">
    <name type="scientific">Mytilus galloprovincialis</name>
    <name type="common">Mediterranean mussel</name>
    <dbReference type="NCBI Taxonomy" id="29158"/>
    <lineage>
        <taxon>Eukaryota</taxon>
        <taxon>Metazoa</taxon>
        <taxon>Spiralia</taxon>
        <taxon>Lophotrochozoa</taxon>
        <taxon>Mollusca</taxon>
        <taxon>Bivalvia</taxon>
        <taxon>Autobranchia</taxon>
        <taxon>Pteriomorphia</taxon>
        <taxon>Mytilida</taxon>
        <taxon>Mytiloidea</taxon>
        <taxon>Mytilidae</taxon>
        <taxon>Mytilinae</taxon>
        <taxon>Mytilus</taxon>
    </lineage>
</organism>
<dbReference type="AlphaFoldDB" id="A0A8B6HFM1"/>
<gene>
    <name evidence="1" type="ORF">MGAL_10B048003</name>
</gene>
<dbReference type="EMBL" id="UYJE01009999">
    <property type="protein sequence ID" value="VDI78765.1"/>
    <property type="molecule type" value="Genomic_DNA"/>
</dbReference>
<dbReference type="Proteomes" id="UP000596742">
    <property type="component" value="Unassembled WGS sequence"/>
</dbReference>
<evidence type="ECO:0000313" key="2">
    <source>
        <dbReference type="Proteomes" id="UP000596742"/>
    </source>
</evidence>
<keyword evidence="2" id="KW-1185">Reference proteome</keyword>
<sequence>VIKMGIISSTTRSIDHDHADIQRMFAAAQRGNWGDVWRILGTPGRPLKPYLINLVPEDRRWC</sequence>
<proteinExistence type="predicted"/>
<protein>
    <submittedName>
        <fullName evidence="1">Uncharacterized protein</fullName>
    </submittedName>
</protein>
<reference evidence="1" key="1">
    <citation type="submission" date="2018-11" db="EMBL/GenBank/DDBJ databases">
        <authorList>
            <person name="Alioto T."/>
            <person name="Alioto T."/>
        </authorList>
    </citation>
    <scope>NUCLEOTIDE SEQUENCE</scope>
</reference>